<feature type="transmembrane region" description="Helical" evidence="1">
    <location>
        <begin position="113"/>
        <end position="136"/>
    </location>
</feature>
<protein>
    <submittedName>
        <fullName evidence="3">VanZ family protein</fullName>
    </submittedName>
</protein>
<gene>
    <name evidence="3" type="ORF">Q3M24_17465</name>
</gene>
<keyword evidence="1" id="KW-0812">Transmembrane</keyword>
<evidence type="ECO:0000313" key="3">
    <source>
        <dbReference type="EMBL" id="XCN72082.1"/>
    </source>
</evidence>
<name>A0AAU8LSQ8_9BACT</name>
<evidence type="ECO:0000256" key="1">
    <source>
        <dbReference type="SAM" id="Phobius"/>
    </source>
</evidence>
<sequence length="149" mass="16947">MSVYREVKTKICSIAGQKRRIFLKSLLFFLRRHWLSCSIGTLASITFLSLWPIDTLPSAPGSDKLHHLLAYATLAFPVALRRPKRWLGIIALFIVYSGLIELIQPLVSRYAEWLDLAANTTGLLCGVCLTEIVLWWEKRYMGTELPPSI</sequence>
<dbReference type="AlphaFoldDB" id="A0AAU8LSQ8"/>
<dbReference type="Pfam" id="PF04892">
    <property type="entry name" value="VanZ"/>
    <property type="match status" value="1"/>
</dbReference>
<keyword evidence="1" id="KW-0472">Membrane</keyword>
<dbReference type="EMBL" id="CP159373">
    <property type="protein sequence ID" value="XCN72082.1"/>
    <property type="molecule type" value="Genomic_DNA"/>
</dbReference>
<feature type="domain" description="VanZ-like" evidence="2">
    <location>
        <begin position="64"/>
        <end position="132"/>
    </location>
</feature>
<dbReference type="InterPro" id="IPR006976">
    <property type="entry name" value="VanZ-like"/>
</dbReference>
<proteinExistence type="predicted"/>
<keyword evidence="1" id="KW-1133">Transmembrane helix</keyword>
<dbReference type="PANTHER" id="PTHR28008">
    <property type="entry name" value="DOMAIN PROTEIN, PUTATIVE (AFU_ORTHOLOGUE AFUA_3G10980)-RELATED"/>
    <property type="match status" value="1"/>
</dbReference>
<feature type="transmembrane region" description="Helical" evidence="1">
    <location>
        <begin position="87"/>
        <end position="107"/>
    </location>
</feature>
<dbReference type="KEGG" id="eaj:Q3M24_17465"/>
<organism evidence="3">
    <name type="scientific">Candidatus Electrothrix aestuarii</name>
    <dbReference type="NCBI Taxonomy" id="3062594"/>
    <lineage>
        <taxon>Bacteria</taxon>
        <taxon>Pseudomonadati</taxon>
        <taxon>Thermodesulfobacteriota</taxon>
        <taxon>Desulfobulbia</taxon>
        <taxon>Desulfobulbales</taxon>
        <taxon>Desulfobulbaceae</taxon>
        <taxon>Candidatus Electrothrix</taxon>
    </lineage>
</organism>
<reference evidence="3" key="2">
    <citation type="submission" date="2024-06" db="EMBL/GenBank/DDBJ databases">
        <authorList>
            <person name="Plum-Jensen L.E."/>
            <person name="Schramm A."/>
            <person name="Marshall I.P.G."/>
        </authorList>
    </citation>
    <scope>NUCLEOTIDE SEQUENCE</scope>
    <source>
        <strain evidence="3">Rat1</strain>
    </source>
</reference>
<dbReference type="PANTHER" id="PTHR28008:SF1">
    <property type="entry name" value="DOMAIN PROTEIN, PUTATIVE (AFU_ORTHOLOGUE AFUA_3G10980)-RELATED"/>
    <property type="match status" value="1"/>
</dbReference>
<reference evidence="3" key="1">
    <citation type="journal article" date="2024" name="Syst. Appl. Microbiol.">
        <title>First single-strain enrichments of Electrothrix cable bacteria, description of E. aestuarii sp. nov. and E. rattekaaiensis sp. nov., and proposal of a cable bacteria taxonomy following the rules of the SeqCode.</title>
        <authorList>
            <person name="Plum-Jensen L.E."/>
            <person name="Schramm A."/>
            <person name="Marshall I.P.G."/>
        </authorList>
    </citation>
    <scope>NUCLEOTIDE SEQUENCE</scope>
    <source>
        <strain evidence="3">Rat1</strain>
    </source>
</reference>
<evidence type="ECO:0000259" key="2">
    <source>
        <dbReference type="Pfam" id="PF04892"/>
    </source>
</evidence>
<accession>A0AAU8LSQ8</accession>